<reference evidence="4" key="1">
    <citation type="journal article" date="2011" name="Genome Biol.">
        <title>Comparative genomics of the social amoebae Dictyostelium discoideum and Dictyostelium purpureum.</title>
        <authorList>
            <consortium name="US DOE Joint Genome Institute (JGI-PGF)"/>
            <person name="Sucgang R."/>
            <person name="Kuo A."/>
            <person name="Tian X."/>
            <person name="Salerno W."/>
            <person name="Parikh A."/>
            <person name="Feasley C.L."/>
            <person name="Dalin E."/>
            <person name="Tu H."/>
            <person name="Huang E."/>
            <person name="Barry K."/>
            <person name="Lindquist E."/>
            <person name="Shapiro H."/>
            <person name="Bruce D."/>
            <person name="Schmutz J."/>
            <person name="Salamov A."/>
            <person name="Fey P."/>
            <person name="Gaudet P."/>
            <person name="Anjard C."/>
            <person name="Babu M.M."/>
            <person name="Basu S."/>
            <person name="Bushmanova Y."/>
            <person name="van der Wel H."/>
            <person name="Katoh-Kurasawa M."/>
            <person name="Dinh C."/>
            <person name="Coutinho P.M."/>
            <person name="Saito T."/>
            <person name="Elias M."/>
            <person name="Schaap P."/>
            <person name="Kay R.R."/>
            <person name="Henrissat B."/>
            <person name="Eichinger L."/>
            <person name="Rivero F."/>
            <person name="Putnam N.H."/>
            <person name="West C.M."/>
            <person name="Loomis W.F."/>
            <person name="Chisholm R.L."/>
            <person name="Shaulsky G."/>
            <person name="Strassmann J.E."/>
            <person name="Queller D.C."/>
            <person name="Kuspa A."/>
            <person name="Grigoriev I.V."/>
        </authorList>
    </citation>
    <scope>NUCLEOTIDE SEQUENCE [LARGE SCALE GENOMIC DNA]</scope>
    <source>
        <strain evidence="4">QSDP1</strain>
    </source>
</reference>
<accession>F0ZIB6</accession>
<feature type="domain" description="EF-hand" evidence="2">
    <location>
        <begin position="9"/>
        <end position="44"/>
    </location>
</feature>
<keyword evidence="1" id="KW-0106">Calcium</keyword>
<dbReference type="PROSITE" id="PS50222">
    <property type="entry name" value="EF_HAND_2"/>
    <property type="match status" value="1"/>
</dbReference>
<protein>
    <recommendedName>
        <fullName evidence="2">EF-hand domain-containing protein</fullName>
    </recommendedName>
</protein>
<dbReference type="InterPro" id="IPR002048">
    <property type="entry name" value="EF_hand_dom"/>
</dbReference>
<dbReference type="Proteomes" id="UP000001064">
    <property type="component" value="Unassembled WGS sequence"/>
</dbReference>
<evidence type="ECO:0000313" key="4">
    <source>
        <dbReference type="Proteomes" id="UP000001064"/>
    </source>
</evidence>
<dbReference type="KEGG" id="dpp:DICPUDRAFT_94337"/>
<evidence type="ECO:0000259" key="2">
    <source>
        <dbReference type="PROSITE" id="PS50222"/>
    </source>
</evidence>
<dbReference type="GO" id="GO:0005509">
    <property type="term" value="F:calcium ion binding"/>
    <property type="evidence" value="ECO:0007669"/>
    <property type="project" value="InterPro"/>
</dbReference>
<dbReference type="EMBL" id="GL871030">
    <property type="protein sequence ID" value="EGC36330.1"/>
    <property type="molecule type" value="Genomic_DNA"/>
</dbReference>
<dbReference type="InterPro" id="IPR018247">
    <property type="entry name" value="EF_Hand_1_Ca_BS"/>
</dbReference>
<proteinExistence type="predicted"/>
<dbReference type="InterPro" id="IPR011992">
    <property type="entry name" value="EF-hand-dom_pair"/>
</dbReference>
<evidence type="ECO:0000313" key="3">
    <source>
        <dbReference type="EMBL" id="EGC36330.1"/>
    </source>
</evidence>
<gene>
    <name evidence="3" type="ORF">DICPUDRAFT_94337</name>
</gene>
<dbReference type="InParanoid" id="F0ZIB6"/>
<dbReference type="RefSeq" id="XP_003287145.1">
    <property type="nucleotide sequence ID" value="XM_003287097.1"/>
</dbReference>
<dbReference type="VEuPathDB" id="AmoebaDB:DICPUDRAFT_94337"/>
<sequence length="87" mass="9773">MAAKKTEAIIVRSIQKALDDYDGNKDGKISWDEMCSVYRKDPDVGEYRCDGMTNSVFGSLGVGKDKCVTKDELRTYFKKILAENPSQ</sequence>
<evidence type="ECO:0000256" key="1">
    <source>
        <dbReference type="ARBA" id="ARBA00022837"/>
    </source>
</evidence>
<dbReference type="OrthoDB" id="26525at2759"/>
<dbReference type="SUPFAM" id="SSF47473">
    <property type="entry name" value="EF-hand"/>
    <property type="match status" value="1"/>
</dbReference>
<keyword evidence="4" id="KW-1185">Reference proteome</keyword>
<dbReference type="GeneID" id="10500865"/>
<dbReference type="PROSITE" id="PS00018">
    <property type="entry name" value="EF_HAND_1"/>
    <property type="match status" value="1"/>
</dbReference>
<dbReference type="AlphaFoldDB" id="F0ZIB6"/>
<dbReference type="Gene3D" id="1.10.238.10">
    <property type="entry name" value="EF-hand"/>
    <property type="match status" value="1"/>
</dbReference>
<name>F0ZIB6_DICPU</name>
<organism evidence="3 4">
    <name type="scientific">Dictyostelium purpureum</name>
    <name type="common">Slime mold</name>
    <dbReference type="NCBI Taxonomy" id="5786"/>
    <lineage>
        <taxon>Eukaryota</taxon>
        <taxon>Amoebozoa</taxon>
        <taxon>Evosea</taxon>
        <taxon>Eumycetozoa</taxon>
        <taxon>Dictyostelia</taxon>
        <taxon>Dictyosteliales</taxon>
        <taxon>Dictyosteliaceae</taxon>
        <taxon>Dictyostelium</taxon>
    </lineage>
</organism>